<protein>
    <recommendedName>
        <fullName evidence="5">4-O-methyl-glucuronoyl methylesterase-like domain-containing protein</fullName>
    </recommendedName>
</protein>
<evidence type="ECO:0000313" key="7">
    <source>
        <dbReference type="Proteomes" id="UP001597387"/>
    </source>
</evidence>
<name>A0ABW4ZMT9_9SPHI</name>
<comment type="caution">
    <text evidence="6">The sequence shown here is derived from an EMBL/GenBank/DDBJ whole genome shotgun (WGS) entry which is preliminary data.</text>
</comment>
<dbReference type="Gene3D" id="3.40.50.1820">
    <property type="entry name" value="alpha/beta hydrolase"/>
    <property type="match status" value="1"/>
</dbReference>
<evidence type="ECO:0000256" key="4">
    <source>
        <dbReference type="SAM" id="SignalP"/>
    </source>
</evidence>
<dbReference type="RefSeq" id="WP_255901346.1">
    <property type="nucleotide sequence ID" value="NZ_JAFMZO010000002.1"/>
</dbReference>
<dbReference type="SUPFAM" id="SSF53474">
    <property type="entry name" value="alpha/beta-Hydrolases"/>
    <property type="match status" value="1"/>
</dbReference>
<keyword evidence="2 4" id="KW-0732">Signal</keyword>
<evidence type="ECO:0000256" key="2">
    <source>
        <dbReference type="ARBA" id="ARBA00022729"/>
    </source>
</evidence>
<dbReference type="InterPro" id="IPR054579">
    <property type="entry name" value="GCE-like_dom"/>
</dbReference>
<feature type="chain" id="PRO_5045536928" description="4-O-methyl-glucuronoyl methylesterase-like domain-containing protein" evidence="4">
    <location>
        <begin position="20"/>
        <end position="415"/>
    </location>
</feature>
<dbReference type="Proteomes" id="UP001597387">
    <property type="component" value="Unassembled WGS sequence"/>
</dbReference>
<feature type="domain" description="4-O-methyl-glucuronoyl methylesterase-like" evidence="5">
    <location>
        <begin position="113"/>
        <end position="345"/>
    </location>
</feature>
<gene>
    <name evidence="6" type="ORF">ACFSJU_12140</name>
</gene>
<keyword evidence="7" id="KW-1185">Reference proteome</keyword>
<evidence type="ECO:0000256" key="3">
    <source>
        <dbReference type="ARBA" id="ARBA00022801"/>
    </source>
</evidence>
<evidence type="ECO:0000259" key="5">
    <source>
        <dbReference type="Pfam" id="PF22244"/>
    </source>
</evidence>
<proteinExistence type="predicted"/>
<keyword evidence="3" id="KW-0378">Hydrolase</keyword>
<evidence type="ECO:0000256" key="1">
    <source>
        <dbReference type="ARBA" id="ARBA00022487"/>
    </source>
</evidence>
<dbReference type="Pfam" id="PF22244">
    <property type="entry name" value="GCE_fung"/>
    <property type="match status" value="1"/>
</dbReference>
<sequence>MKSLYLLCSFLLILSFTNAQIPLVYRSENTGANFAAPPLPKLDQLPVIAPLTDPFMRSNGRQRSTRFKDWEHRRNEIKREIENYEIGVKPGRPDTITASYQPAELAGSGTLKVTVTVNGQSLILESQVMLPVGSGPFPAVIGMNRASGSIPSDIFSSRNIARIVFNHDQVTKYNNPKNTDPFYRLYPEQNIDNSGQYSAWAWGVSRIIDGLELVQSSLPVDLSHLAVTGCSYAGKMALFAGAFDERIALTIAQESGGGGAPAWRVSETLGKVEKLGSTSHQWFKEDLFRFAGDNVSRLPYDHHELMAMIAPRALLVTGNTDFEWLANPSCYISARATHQVYKTFGIGDRFGFYIDGKHGHCAIPDSQRPAIEAFIEKFLLGNTTANTNITTHPYTDLDYERWYKWWGKRKAVFPK</sequence>
<keyword evidence="1" id="KW-0719">Serine esterase</keyword>
<dbReference type="InterPro" id="IPR029058">
    <property type="entry name" value="AB_hydrolase_fold"/>
</dbReference>
<accession>A0ABW4ZMT9</accession>
<dbReference type="EMBL" id="JBHUHZ010000002">
    <property type="protein sequence ID" value="MFD2163146.1"/>
    <property type="molecule type" value="Genomic_DNA"/>
</dbReference>
<evidence type="ECO:0000313" key="6">
    <source>
        <dbReference type="EMBL" id="MFD2163146.1"/>
    </source>
</evidence>
<reference evidence="7" key="1">
    <citation type="journal article" date="2019" name="Int. J. Syst. Evol. Microbiol.">
        <title>The Global Catalogue of Microorganisms (GCM) 10K type strain sequencing project: providing services to taxonomists for standard genome sequencing and annotation.</title>
        <authorList>
            <consortium name="The Broad Institute Genomics Platform"/>
            <consortium name="The Broad Institute Genome Sequencing Center for Infectious Disease"/>
            <person name="Wu L."/>
            <person name="Ma J."/>
        </authorList>
    </citation>
    <scope>NUCLEOTIDE SEQUENCE [LARGE SCALE GENOMIC DNA]</scope>
    <source>
        <strain evidence="7">KCTC 42217</strain>
    </source>
</reference>
<feature type="signal peptide" evidence="4">
    <location>
        <begin position="1"/>
        <end position="19"/>
    </location>
</feature>
<organism evidence="6 7">
    <name type="scientific">Paradesertivirga mongoliensis</name>
    <dbReference type="NCBI Taxonomy" id="2100740"/>
    <lineage>
        <taxon>Bacteria</taxon>
        <taxon>Pseudomonadati</taxon>
        <taxon>Bacteroidota</taxon>
        <taxon>Sphingobacteriia</taxon>
        <taxon>Sphingobacteriales</taxon>
        <taxon>Sphingobacteriaceae</taxon>
        <taxon>Paradesertivirga</taxon>
    </lineage>
</organism>